<accession>A0ABP2NGG0</accession>
<dbReference type="EMBL" id="ADMB01000108">
    <property type="protein sequence ID" value="EHR31904.1"/>
    <property type="molecule type" value="Genomic_DNA"/>
</dbReference>
<evidence type="ECO:0000313" key="1">
    <source>
        <dbReference type="EMBL" id="EHR31904.1"/>
    </source>
</evidence>
<sequence length="539" mass="63746">MKLLAQTELSRPHAYLYCQTSQASLFVSKHTAFCSECGNEFTFSKVNPFTQKIYCSKCGRGYSHKKDEVIISKEYNVELPYITKIKLYELKEKIELRIYYNSISISYAQSIYSVLHFSNIREIYTFDIKNQNITFKKYINNVQHDKQDIGYITDLENLTENTALYFFKINTKNYYFDSLTVLLKKLRIAIIKKVYQVHNIKLNNVYVNNLSIHEKFLGNVLNLAHRVRFFNSPNIAYNEDFHDVKTYIVDKYLNDFEKKYTDRLKKDYISTIFDLLKLPNIKFLKQHFSLKNLSIINTIYNNLNKNLSNNLLKFYLKNEKCFINKEYKESYRSNLERRINKLYVYIDFINNLYLKYYKNVKVNVIFNKYNYIKDILNLYKEANLTTLNKLEQENIAFSKLHNWLALEIVKQSEKDFNFDIATDIINKYDVNIQRYHFSCVKKYSNLKEIAYLLNNCSAGYKNLINDKLQLIAIADDEGVKALIEIQNNCIIQAKLYNNIPANKNSFINNLIITFAKEIGLKINTSDVIIDNFSLLNKAS</sequence>
<name>A0ABP2NGG0_9FIRM</name>
<dbReference type="RefSeq" id="WP_008540200.1">
    <property type="nucleotide sequence ID" value="NZ_JH601095.1"/>
</dbReference>
<evidence type="ECO:0000313" key="2">
    <source>
        <dbReference type="Proteomes" id="UP000005963"/>
    </source>
</evidence>
<organism evidence="1 2">
    <name type="scientific">Megamonas funiformis YIT 11815</name>
    <dbReference type="NCBI Taxonomy" id="742816"/>
    <lineage>
        <taxon>Bacteria</taxon>
        <taxon>Bacillati</taxon>
        <taxon>Bacillota</taxon>
        <taxon>Negativicutes</taxon>
        <taxon>Selenomonadales</taxon>
        <taxon>Selenomonadaceae</taxon>
        <taxon>Megamonas</taxon>
    </lineage>
</organism>
<reference evidence="1 2" key="1">
    <citation type="submission" date="2012-01" db="EMBL/GenBank/DDBJ databases">
        <title>The Genome Sequence of Megamonas funiformis YIT 11815.</title>
        <authorList>
            <consortium name="The Broad Institute Genome Sequencing Platform"/>
            <person name="Earl A."/>
            <person name="Ward D."/>
            <person name="Feldgarden M."/>
            <person name="Gevers D."/>
            <person name="Morotomi M."/>
            <person name="Young S.K."/>
            <person name="Zeng Q."/>
            <person name="Gargeya S."/>
            <person name="Fitzgerald M."/>
            <person name="Haas B."/>
            <person name="Abouelleil A."/>
            <person name="Alvarado L."/>
            <person name="Arachchi H.M."/>
            <person name="Berlin A."/>
            <person name="Chapman S.B."/>
            <person name="Gearin G."/>
            <person name="Goldberg J."/>
            <person name="Griggs A."/>
            <person name="Gujja S."/>
            <person name="Hansen M."/>
            <person name="Heiman D."/>
            <person name="Howarth C."/>
            <person name="Larimer J."/>
            <person name="Lui A."/>
            <person name="MacDonald P.J.P."/>
            <person name="McCowen C."/>
            <person name="Montmayeur A."/>
            <person name="Murphy C."/>
            <person name="Neiman D."/>
            <person name="Pearson M."/>
            <person name="Priest M."/>
            <person name="Roberts A."/>
            <person name="Saif S."/>
            <person name="Shea T."/>
            <person name="Sisk P."/>
            <person name="Stolte C."/>
            <person name="Sykes S."/>
            <person name="Wortman J."/>
            <person name="Nusbaum C."/>
            <person name="Birren B."/>
        </authorList>
    </citation>
    <scope>NUCLEOTIDE SEQUENCE [LARGE SCALE GENOMIC DNA]</scope>
    <source>
        <strain evidence="1 2">YIT 11815</strain>
    </source>
</reference>
<gene>
    <name evidence="1" type="ORF">HMPREF9454_02467</name>
</gene>
<comment type="caution">
    <text evidence="1">The sequence shown here is derived from an EMBL/GenBank/DDBJ whole genome shotgun (WGS) entry which is preliminary data.</text>
</comment>
<proteinExistence type="predicted"/>
<dbReference type="GeneID" id="62779925"/>
<keyword evidence="2" id="KW-1185">Reference proteome</keyword>
<dbReference type="Proteomes" id="UP000005963">
    <property type="component" value="Unassembled WGS sequence"/>
</dbReference>
<protein>
    <submittedName>
        <fullName evidence="1">Uncharacterized protein</fullName>
    </submittedName>
</protein>